<dbReference type="GO" id="GO:0008270">
    <property type="term" value="F:zinc ion binding"/>
    <property type="evidence" value="ECO:0007669"/>
    <property type="project" value="UniProtKB-KW"/>
</dbReference>
<dbReference type="InterPro" id="IPR004504">
    <property type="entry name" value="DNA_repair_RadA"/>
</dbReference>
<keyword evidence="1" id="KW-0479">Metal-binding</keyword>
<proteinExistence type="predicted"/>
<feature type="region of interest" description="Disordered" evidence="11">
    <location>
        <begin position="124"/>
        <end position="171"/>
    </location>
</feature>
<feature type="compositionally biased region" description="Low complexity" evidence="11">
    <location>
        <begin position="153"/>
        <end position="165"/>
    </location>
</feature>
<accession>A0AAV9AMI2</accession>
<evidence type="ECO:0000256" key="3">
    <source>
        <dbReference type="ARBA" id="ARBA00022763"/>
    </source>
</evidence>
<dbReference type="InterPro" id="IPR027417">
    <property type="entry name" value="P-loop_NTPase"/>
</dbReference>
<dbReference type="FunFam" id="3.40.50.300:FF:002364">
    <property type="entry name" value="DNA repair protein RadA"/>
    <property type="match status" value="1"/>
</dbReference>
<dbReference type="GO" id="GO:0016787">
    <property type="term" value="F:hydrolase activity"/>
    <property type="evidence" value="ECO:0007669"/>
    <property type="project" value="UniProtKB-KW"/>
</dbReference>
<keyword evidence="3" id="KW-0227">DNA damage</keyword>
<keyword evidence="4" id="KW-0863">Zinc-finger</keyword>
<keyword evidence="9" id="KW-0238">DNA-binding</keyword>
<dbReference type="FunFam" id="3.30.230.10:FF:000053">
    <property type="entry name" value="DNA repair protein radA isogeny"/>
    <property type="match status" value="1"/>
</dbReference>
<keyword evidence="8" id="KW-0346">Stress response</keyword>
<feature type="domain" description="RecA family profile 1" evidence="12">
    <location>
        <begin position="343"/>
        <end position="497"/>
    </location>
</feature>
<dbReference type="NCBIfam" id="TIGR00416">
    <property type="entry name" value="sms"/>
    <property type="match status" value="1"/>
</dbReference>
<protein>
    <recommendedName>
        <fullName evidence="12">RecA family profile 1 domain-containing protein</fullName>
    </recommendedName>
</protein>
<dbReference type="Pfam" id="PF13541">
    <property type="entry name" value="ChlI"/>
    <property type="match status" value="1"/>
</dbReference>
<dbReference type="GO" id="GO:0003684">
    <property type="term" value="F:damaged DNA binding"/>
    <property type="evidence" value="ECO:0007669"/>
    <property type="project" value="InterPro"/>
</dbReference>
<keyword evidence="6" id="KW-0862">Zinc</keyword>
<evidence type="ECO:0000256" key="7">
    <source>
        <dbReference type="ARBA" id="ARBA00022840"/>
    </source>
</evidence>
<dbReference type="Gene3D" id="3.30.230.10">
    <property type="match status" value="1"/>
</dbReference>
<evidence type="ECO:0000256" key="11">
    <source>
        <dbReference type="SAM" id="MobiDB-lite"/>
    </source>
</evidence>
<evidence type="ECO:0000256" key="5">
    <source>
        <dbReference type="ARBA" id="ARBA00022801"/>
    </source>
</evidence>
<name>A0AAV9AMI2_ACOGR</name>
<evidence type="ECO:0000259" key="12">
    <source>
        <dbReference type="PROSITE" id="PS50162"/>
    </source>
</evidence>
<dbReference type="GO" id="GO:0140664">
    <property type="term" value="F:ATP-dependent DNA damage sensor activity"/>
    <property type="evidence" value="ECO:0007669"/>
    <property type="project" value="InterPro"/>
</dbReference>
<reference evidence="13" key="2">
    <citation type="submission" date="2023-06" db="EMBL/GenBank/DDBJ databases">
        <authorList>
            <person name="Ma L."/>
            <person name="Liu K.-W."/>
            <person name="Li Z."/>
            <person name="Hsiao Y.-Y."/>
            <person name="Qi Y."/>
            <person name="Fu T."/>
            <person name="Tang G."/>
            <person name="Zhang D."/>
            <person name="Sun W.-H."/>
            <person name="Liu D.-K."/>
            <person name="Li Y."/>
            <person name="Chen G.-Z."/>
            <person name="Liu X.-D."/>
            <person name="Liao X.-Y."/>
            <person name="Jiang Y.-T."/>
            <person name="Yu X."/>
            <person name="Hao Y."/>
            <person name="Huang J."/>
            <person name="Zhao X.-W."/>
            <person name="Ke S."/>
            <person name="Chen Y.-Y."/>
            <person name="Wu W.-L."/>
            <person name="Hsu J.-L."/>
            <person name="Lin Y.-F."/>
            <person name="Huang M.-D."/>
            <person name="Li C.-Y."/>
            <person name="Huang L."/>
            <person name="Wang Z.-W."/>
            <person name="Zhao X."/>
            <person name="Zhong W.-Y."/>
            <person name="Peng D.-H."/>
            <person name="Ahmad S."/>
            <person name="Lan S."/>
            <person name="Zhang J.-S."/>
            <person name="Tsai W.-C."/>
            <person name="Van De Peer Y."/>
            <person name="Liu Z.-J."/>
        </authorList>
    </citation>
    <scope>NUCLEOTIDE SEQUENCE</scope>
    <source>
        <strain evidence="13">SCP</strain>
        <tissue evidence="13">Leaves</tissue>
    </source>
</reference>
<evidence type="ECO:0000313" key="13">
    <source>
        <dbReference type="EMBL" id="KAK1265301.1"/>
    </source>
</evidence>
<dbReference type="EMBL" id="JAUJYN010000008">
    <property type="protein sequence ID" value="KAK1265301.1"/>
    <property type="molecule type" value="Genomic_DNA"/>
</dbReference>
<keyword evidence="5" id="KW-0378">Hydrolase</keyword>
<dbReference type="PRINTS" id="PR01874">
    <property type="entry name" value="DNAREPAIRADA"/>
</dbReference>
<gene>
    <name evidence="13" type="ORF">QJS04_geneDACA015713</name>
</gene>
<evidence type="ECO:0000256" key="1">
    <source>
        <dbReference type="ARBA" id="ARBA00022723"/>
    </source>
</evidence>
<reference evidence="13" key="1">
    <citation type="journal article" date="2023" name="Nat. Commun.">
        <title>Diploid and tetraploid genomes of Acorus and the evolution of monocots.</title>
        <authorList>
            <person name="Ma L."/>
            <person name="Liu K.W."/>
            <person name="Li Z."/>
            <person name="Hsiao Y.Y."/>
            <person name="Qi Y."/>
            <person name="Fu T."/>
            <person name="Tang G.D."/>
            <person name="Zhang D."/>
            <person name="Sun W.H."/>
            <person name="Liu D.K."/>
            <person name="Li Y."/>
            <person name="Chen G.Z."/>
            <person name="Liu X.D."/>
            <person name="Liao X.Y."/>
            <person name="Jiang Y.T."/>
            <person name="Yu X."/>
            <person name="Hao Y."/>
            <person name="Huang J."/>
            <person name="Zhao X.W."/>
            <person name="Ke S."/>
            <person name="Chen Y.Y."/>
            <person name="Wu W.L."/>
            <person name="Hsu J.L."/>
            <person name="Lin Y.F."/>
            <person name="Huang M.D."/>
            <person name="Li C.Y."/>
            <person name="Huang L."/>
            <person name="Wang Z.W."/>
            <person name="Zhao X."/>
            <person name="Zhong W.Y."/>
            <person name="Peng D.H."/>
            <person name="Ahmad S."/>
            <person name="Lan S."/>
            <person name="Zhang J.S."/>
            <person name="Tsai W.C."/>
            <person name="Van de Peer Y."/>
            <person name="Liu Z.J."/>
        </authorList>
    </citation>
    <scope>NUCLEOTIDE SEQUENCE</scope>
    <source>
        <strain evidence="13">SCP</strain>
    </source>
</reference>
<evidence type="ECO:0000256" key="9">
    <source>
        <dbReference type="ARBA" id="ARBA00023125"/>
    </source>
</evidence>
<dbReference type="InterPro" id="IPR003593">
    <property type="entry name" value="AAA+_ATPase"/>
</dbReference>
<dbReference type="InterPro" id="IPR014721">
    <property type="entry name" value="Ribsml_uS5_D2-typ_fold_subgr"/>
</dbReference>
<dbReference type="Pfam" id="PF18073">
    <property type="entry name" value="Zn_ribbon_LapB"/>
    <property type="match status" value="1"/>
</dbReference>
<dbReference type="GO" id="GO:0005524">
    <property type="term" value="F:ATP binding"/>
    <property type="evidence" value="ECO:0007669"/>
    <property type="project" value="UniProtKB-KW"/>
</dbReference>
<evidence type="ECO:0000256" key="8">
    <source>
        <dbReference type="ARBA" id="ARBA00023016"/>
    </source>
</evidence>
<dbReference type="PROSITE" id="PS50162">
    <property type="entry name" value="RECA_2"/>
    <property type="match status" value="1"/>
</dbReference>
<dbReference type="InterPro" id="IPR041166">
    <property type="entry name" value="Rubredoxin_2"/>
</dbReference>
<dbReference type="AlphaFoldDB" id="A0AAV9AMI2"/>
<dbReference type="GO" id="GO:0000725">
    <property type="term" value="P:recombinational repair"/>
    <property type="evidence" value="ECO:0007669"/>
    <property type="project" value="TreeGrafter"/>
</dbReference>
<evidence type="ECO:0000256" key="6">
    <source>
        <dbReference type="ARBA" id="ARBA00022833"/>
    </source>
</evidence>
<dbReference type="InterPro" id="IPR020568">
    <property type="entry name" value="Ribosomal_Su5_D2-typ_SF"/>
</dbReference>
<organism evidence="13 14">
    <name type="scientific">Acorus gramineus</name>
    <name type="common">Dwarf sweet flag</name>
    <dbReference type="NCBI Taxonomy" id="55184"/>
    <lineage>
        <taxon>Eukaryota</taxon>
        <taxon>Viridiplantae</taxon>
        <taxon>Streptophyta</taxon>
        <taxon>Embryophyta</taxon>
        <taxon>Tracheophyta</taxon>
        <taxon>Spermatophyta</taxon>
        <taxon>Magnoliopsida</taxon>
        <taxon>Liliopsida</taxon>
        <taxon>Acoraceae</taxon>
        <taxon>Acorus</taxon>
    </lineage>
</organism>
<dbReference type="Proteomes" id="UP001179952">
    <property type="component" value="Unassembled WGS sequence"/>
</dbReference>
<dbReference type="SUPFAM" id="SSF54211">
    <property type="entry name" value="Ribosomal protein S5 domain 2-like"/>
    <property type="match status" value="1"/>
</dbReference>
<evidence type="ECO:0000256" key="4">
    <source>
        <dbReference type="ARBA" id="ARBA00022771"/>
    </source>
</evidence>
<evidence type="ECO:0000256" key="10">
    <source>
        <dbReference type="ARBA" id="ARBA00023204"/>
    </source>
</evidence>
<dbReference type="Pfam" id="PF13481">
    <property type="entry name" value="AAA_25"/>
    <property type="match status" value="1"/>
</dbReference>
<keyword evidence="2" id="KW-0547">Nucleotide-binding</keyword>
<dbReference type="SMART" id="SM00382">
    <property type="entry name" value="AAA"/>
    <property type="match status" value="1"/>
</dbReference>
<keyword evidence="10" id="KW-0234">DNA repair</keyword>
<evidence type="ECO:0000313" key="14">
    <source>
        <dbReference type="Proteomes" id="UP001179952"/>
    </source>
</evidence>
<dbReference type="SUPFAM" id="SSF52540">
    <property type="entry name" value="P-loop containing nucleoside triphosphate hydrolases"/>
    <property type="match status" value="1"/>
</dbReference>
<dbReference type="CDD" id="cd01121">
    <property type="entry name" value="RadA_SMS_N"/>
    <property type="match status" value="1"/>
</dbReference>
<keyword evidence="7" id="KW-0067">ATP-binding</keyword>
<dbReference type="Gene3D" id="3.40.50.300">
    <property type="entry name" value="P-loop containing nucleotide triphosphate hydrolases"/>
    <property type="match status" value="1"/>
</dbReference>
<dbReference type="InterPro" id="IPR020588">
    <property type="entry name" value="RecA_ATP-bd"/>
</dbReference>
<sequence length="741" mass="80274">MHGYRTLLSSKPFKTPNFLSSNLPQKWRLFHLFSHSNQRSNPGAVWAEYDPVSGDLITTRSNYCHGEPAMESDGEEERSKNPGESMVWKWKKEKALRIPWVCSSCGSTQSQWWGSCPCCQSPGTLNQQSTASEADGPQDSPPRQRAVTEPVLAEPEGSAAASPSPVWTSNEPKQVIPKWHAVNEAVLAEPDESIAASPSPVWTSNEPKQVVLEETRSRAAERQGLGGKDENLKVSRDKKAENLGSGLVDWRAVLKRKGKTAKASWVCTNCGGTPGQWWGSCPYCQSMGTLKPFVASEDSVDGQTNGMKVAESVVRSWLPEKLVVSEPRSLTEVSYGMNQHDWRIPLSGLFGTEISRVLGGGLVPGSLVLVGGDPGVGKSTLLLQVAAMLAEVDIYVQRGPVVYVSGEESIEQIGNRAHRMRIGTSNLYLYSSTDVEDILEKIHPLSPRALIVDSIQTVYLRGLAGSAGNVQQVKECTSALLRFAKQTNIPVLLVGHVTKSGDIAGPRVLEHIVDAVLYMEGERYSSHRLLRSVKNRFGSTDELGVFEMSQIGLQAVSNPSEIFLSEHHSDSEILTGLAVAVVLDGSRTFLVEIQALCVSGSTGIRNVNGVKESKADLIIAVLMKQAGIKLQDNSIFLNVVSGFQLTETAGDLAVAAAICSSFLEIPIPKGVAFIGEIGLGGELRMVPQMDKRVNAVAKLGYNKCIIPKVAEKSLGALHFDGMTVLGCRNLKEMIRSVFQSA</sequence>
<comment type="caution">
    <text evidence="13">The sequence shown here is derived from an EMBL/GenBank/DDBJ whole genome shotgun (WGS) entry which is preliminary data.</text>
</comment>
<dbReference type="PANTHER" id="PTHR32472:SF10">
    <property type="entry name" value="DNA REPAIR PROTEIN RADA-LIKE PROTEIN"/>
    <property type="match status" value="1"/>
</dbReference>
<keyword evidence="14" id="KW-1185">Reference proteome</keyword>
<evidence type="ECO:0000256" key="2">
    <source>
        <dbReference type="ARBA" id="ARBA00022741"/>
    </source>
</evidence>
<dbReference type="PANTHER" id="PTHR32472">
    <property type="entry name" value="DNA REPAIR PROTEIN RADA"/>
    <property type="match status" value="1"/>
</dbReference>
<feature type="region of interest" description="Disordered" evidence="11">
    <location>
        <begin position="215"/>
        <end position="237"/>
    </location>
</feature>